<reference evidence="1 2" key="1">
    <citation type="journal article" date="2015" name="Stand. Genomic Sci.">
        <title>Genomic Encyclopedia of Bacterial and Archaeal Type Strains, Phase III: the genomes of soil and plant-associated and newly described type strains.</title>
        <authorList>
            <person name="Whitman W.B."/>
            <person name="Woyke T."/>
            <person name="Klenk H.P."/>
            <person name="Zhou Y."/>
            <person name="Lilburn T.G."/>
            <person name="Beck B.J."/>
            <person name="De Vos P."/>
            <person name="Vandamme P."/>
            <person name="Eisen J.A."/>
            <person name="Garrity G."/>
            <person name="Hugenholtz P."/>
            <person name="Kyrpides N.C."/>
        </authorList>
    </citation>
    <scope>NUCLEOTIDE SEQUENCE [LARGE SCALE GENOMIC DNA]</scope>
    <source>
        <strain evidence="1 2">VKM Ac-2541</strain>
    </source>
</reference>
<dbReference type="PANTHER" id="PTHR43481">
    <property type="entry name" value="FRUCTOSE-1-PHOSPHATE PHOSPHATASE"/>
    <property type="match status" value="1"/>
</dbReference>
<name>A0A4R2IPR1_9ACTN</name>
<dbReference type="InterPro" id="IPR006439">
    <property type="entry name" value="HAD-SF_hydro_IA"/>
</dbReference>
<dbReference type="AlphaFoldDB" id="A0A4R2IPR1"/>
<dbReference type="InterPro" id="IPR023214">
    <property type="entry name" value="HAD_sf"/>
</dbReference>
<comment type="caution">
    <text evidence="1">The sequence shown here is derived from an EMBL/GenBank/DDBJ whole genome shotgun (WGS) entry which is preliminary data.</text>
</comment>
<keyword evidence="1" id="KW-0378">Hydrolase</keyword>
<keyword evidence="2" id="KW-1185">Reference proteome</keyword>
<evidence type="ECO:0000313" key="2">
    <source>
        <dbReference type="Proteomes" id="UP000295573"/>
    </source>
</evidence>
<protein>
    <submittedName>
        <fullName evidence="1">HAD superfamily hydrolase (TIGR01509 family)</fullName>
    </submittedName>
</protein>
<dbReference type="NCBIfam" id="TIGR01509">
    <property type="entry name" value="HAD-SF-IA-v3"/>
    <property type="match status" value="1"/>
</dbReference>
<dbReference type="Pfam" id="PF00702">
    <property type="entry name" value="Hydrolase"/>
    <property type="match status" value="1"/>
</dbReference>
<dbReference type="Gene3D" id="1.10.150.240">
    <property type="entry name" value="Putative phosphatase, domain 2"/>
    <property type="match status" value="1"/>
</dbReference>
<dbReference type="Gene3D" id="3.40.50.1000">
    <property type="entry name" value="HAD superfamily/HAD-like"/>
    <property type="match status" value="1"/>
</dbReference>
<dbReference type="InterPro" id="IPR036412">
    <property type="entry name" value="HAD-like_sf"/>
</dbReference>
<dbReference type="GO" id="GO:0050308">
    <property type="term" value="F:sugar-phosphatase activity"/>
    <property type="evidence" value="ECO:0007669"/>
    <property type="project" value="TreeGrafter"/>
</dbReference>
<dbReference type="PANTHER" id="PTHR43481:SF4">
    <property type="entry name" value="GLYCEROL-1-PHOSPHATE PHOSPHOHYDROLASE 1-RELATED"/>
    <property type="match status" value="1"/>
</dbReference>
<dbReference type="Proteomes" id="UP000295573">
    <property type="component" value="Unassembled WGS sequence"/>
</dbReference>
<organism evidence="1 2">
    <name type="scientific">Kribbella antiqua</name>
    <dbReference type="NCBI Taxonomy" id="2512217"/>
    <lineage>
        <taxon>Bacteria</taxon>
        <taxon>Bacillati</taxon>
        <taxon>Actinomycetota</taxon>
        <taxon>Actinomycetes</taxon>
        <taxon>Propionibacteriales</taxon>
        <taxon>Kribbellaceae</taxon>
        <taxon>Kribbella</taxon>
    </lineage>
</organism>
<gene>
    <name evidence="1" type="ORF">EV646_106374</name>
</gene>
<proteinExistence type="predicted"/>
<sequence length="192" mass="20188">MRHLHVLSATLVGGRGLVRAAVAYLRRTTAGNGRPAIDPERYDAVVFDLDAVVQRTDGVRTLPGTVELIVRLRYAGIEYAVTSAGLDCADILRAAGLEDVFQVRVDGVVAAERGLPAKPDPAMFLLAAHRLGVLPRRTVVIEDAPSGVVAGRAGGFGMVVAVDLGARRDELLAAGADVVVEDLNQLDIGQSS</sequence>
<dbReference type="OrthoDB" id="9797743at2"/>
<dbReference type="InterPro" id="IPR051806">
    <property type="entry name" value="HAD-like_SPP"/>
</dbReference>
<dbReference type="EMBL" id="SLWR01000006">
    <property type="protein sequence ID" value="TCO47134.1"/>
    <property type="molecule type" value="Genomic_DNA"/>
</dbReference>
<dbReference type="SUPFAM" id="SSF56784">
    <property type="entry name" value="HAD-like"/>
    <property type="match status" value="1"/>
</dbReference>
<dbReference type="RefSeq" id="WP_132150508.1">
    <property type="nucleotide sequence ID" value="NZ_SLWR01000006.1"/>
</dbReference>
<accession>A0A4R2IPR1</accession>
<dbReference type="InterPro" id="IPR023198">
    <property type="entry name" value="PGP-like_dom2"/>
</dbReference>
<evidence type="ECO:0000313" key="1">
    <source>
        <dbReference type="EMBL" id="TCO47134.1"/>
    </source>
</evidence>